<gene>
    <name evidence="5" type="ORF">Moror_6562</name>
</gene>
<dbReference type="Proteomes" id="UP000017559">
    <property type="component" value="Unassembled WGS sequence"/>
</dbReference>
<feature type="compositionally biased region" description="Basic and acidic residues" evidence="3">
    <location>
        <begin position="84"/>
        <end position="99"/>
    </location>
</feature>
<comment type="caution">
    <text evidence="5">The sequence shown here is derived from an EMBL/GenBank/DDBJ whole genome shotgun (WGS) entry which is preliminary data.</text>
</comment>
<dbReference type="InterPro" id="IPR000571">
    <property type="entry name" value="Znf_CCCH"/>
</dbReference>
<feature type="compositionally biased region" description="Polar residues" evidence="3">
    <location>
        <begin position="169"/>
        <end position="178"/>
    </location>
</feature>
<evidence type="ECO:0000256" key="2">
    <source>
        <dbReference type="SAM" id="Coils"/>
    </source>
</evidence>
<dbReference type="HOGENOM" id="CLU_016818_0_0_1"/>
<feature type="compositionally biased region" description="Basic residues" evidence="3">
    <location>
        <begin position="1"/>
        <end position="12"/>
    </location>
</feature>
<sequence length="731" mass="81437">MAGRWKKARRCHFYNSRGQPRSPSQLCSNHNEPERCRFAHPSDSQWIRAEIVLPPAHFGLPRTPEHSLSPRASAMDSRRRSHSRSVEPRRGRSRDKDWSSGRQRTRSPTYPDRRGRSPVRSRERDRDGGRSKGRYRASSRPRRDYSPARTPPHRSDPSENRMSIDKGSKATSTNTTPLGNPRRTPAAVSTPAAISHPNSHDTTPKTSLTRSKPGESPATTPRAPAAQQSSQQQIVESIAATKSATPDTTTPASAPPPSIPVMQPPTLPELPPPLPAPPALPPPISAAAARNTPSLVPPLGPEPSREERYKLWDTRTKKVAKHSAHKTELKRVEQQINELQALTNFFTPSTPTDIYKKLQSLRARRDKEKAAMEAALKDLVESNSWPMGDPAKSSKEIEAERKKEECIRELLRLTESLNLSIAKVDELVRSHGVQEQTTGKEDRMDVDDKQEGPSSRPLKRRRLSNDAVEPMGSSAPALGPSMEDILTMEKTIHELEDKMQTLENDLAIQSHDFQQEIHSILDPNSEEYAYLDDLPTPVPATDDMEAQVPSPAPGDGKIVRMRSMQRTIDQMDADIRELGDAAADIINKQSVQDEAIRKVEAENQSFAAELVALQDRLQALESKRETDTQQIRTMEAALSAYKESVLNSPPASPAPTVPSFDHVFPLIEEKVIDAMQEAVRERGAAIRTQLEEKQRTNDAKLFNSIWDPLMTTARLIQVVASRVQLDPNPPP</sequence>
<accession>V2YZ46</accession>
<dbReference type="KEGG" id="mrr:Moror_6562"/>
<keyword evidence="6" id="KW-1185">Reference proteome</keyword>
<dbReference type="OrthoDB" id="2749714at2759"/>
<keyword evidence="2" id="KW-0175">Coiled coil</keyword>
<feature type="compositionally biased region" description="Pro residues" evidence="3">
    <location>
        <begin position="253"/>
        <end position="284"/>
    </location>
</feature>
<feature type="compositionally biased region" description="Low complexity" evidence="3">
    <location>
        <begin position="217"/>
        <end position="252"/>
    </location>
</feature>
<proteinExistence type="predicted"/>
<evidence type="ECO:0000313" key="5">
    <source>
        <dbReference type="EMBL" id="ESK96984.1"/>
    </source>
</evidence>
<dbReference type="EMBL" id="AWSO01000038">
    <property type="protein sequence ID" value="ESK96984.1"/>
    <property type="molecule type" value="Genomic_DNA"/>
</dbReference>
<feature type="region of interest" description="Disordered" evidence="3">
    <location>
        <begin position="431"/>
        <end position="480"/>
    </location>
</feature>
<feature type="region of interest" description="Disordered" evidence="3">
    <location>
        <begin position="1"/>
        <end position="35"/>
    </location>
</feature>
<keyword evidence="1" id="KW-0863">Zinc-finger</keyword>
<feature type="compositionally biased region" description="Basic residues" evidence="3">
    <location>
        <begin position="131"/>
        <end position="140"/>
    </location>
</feature>
<protein>
    <recommendedName>
        <fullName evidence="4">C3H1-type domain-containing protein</fullName>
    </recommendedName>
</protein>
<feature type="coiled-coil region" evidence="2">
    <location>
        <begin position="485"/>
        <end position="512"/>
    </location>
</feature>
<dbReference type="PROSITE" id="PS50103">
    <property type="entry name" value="ZF_C3H1"/>
    <property type="match status" value="1"/>
</dbReference>
<evidence type="ECO:0000256" key="1">
    <source>
        <dbReference type="PROSITE-ProRule" id="PRU00723"/>
    </source>
</evidence>
<name>V2YZ46_MONRO</name>
<dbReference type="AlphaFoldDB" id="V2YZ46"/>
<evidence type="ECO:0000259" key="4">
    <source>
        <dbReference type="PROSITE" id="PS50103"/>
    </source>
</evidence>
<feature type="coiled-coil region" evidence="2">
    <location>
        <begin position="561"/>
        <end position="637"/>
    </location>
</feature>
<feature type="compositionally biased region" description="Polar residues" evidence="3">
    <location>
        <begin position="16"/>
        <end position="30"/>
    </location>
</feature>
<feature type="zinc finger region" description="C3H1-type" evidence="1">
    <location>
        <begin position="5"/>
        <end position="43"/>
    </location>
</feature>
<dbReference type="STRING" id="1381753.V2YZ46"/>
<dbReference type="GO" id="GO:0008270">
    <property type="term" value="F:zinc ion binding"/>
    <property type="evidence" value="ECO:0007669"/>
    <property type="project" value="UniProtKB-KW"/>
</dbReference>
<feature type="compositionally biased region" description="Basic and acidic residues" evidence="3">
    <location>
        <begin position="111"/>
        <end position="130"/>
    </location>
</feature>
<feature type="region of interest" description="Disordered" evidence="3">
    <location>
        <begin position="58"/>
        <end position="306"/>
    </location>
</feature>
<reference evidence="5 6" key="1">
    <citation type="journal article" date="2014" name="BMC Genomics">
        <title>Genome and secretome analysis of the hemibiotrophic fungal pathogen, Moniliophthora roreri, which causes frosty pod rot disease of cacao: mechanisms of the biotrophic and necrotrophic phases.</title>
        <authorList>
            <person name="Meinhardt L.W."/>
            <person name="Costa G.G.L."/>
            <person name="Thomazella D.P.T."/>
            <person name="Teixeira P.J.P.L."/>
            <person name="Carazzolle M.F."/>
            <person name="Schuster S.C."/>
            <person name="Carlson J.E."/>
            <person name="Guiltinan M.J."/>
            <person name="Mieczkowski P."/>
            <person name="Farmer A."/>
            <person name="Ramaraj T."/>
            <person name="Crozier J."/>
            <person name="Davis R.E."/>
            <person name="Shao J."/>
            <person name="Melnick R.L."/>
            <person name="Pereira G.A.G."/>
            <person name="Bailey B.A."/>
        </authorList>
    </citation>
    <scope>NUCLEOTIDE SEQUENCE [LARGE SCALE GENOMIC DNA]</scope>
    <source>
        <strain evidence="5 6">MCA 2997</strain>
    </source>
</reference>
<feature type="coiled-coil region" evidence="2">
    <location>
        <begin position="322"/>
        <end position="378"/>
    </location>
</feature>
<keyword evidence="1" id="KW-0479">Metal-binding</keyword>
<keyword evidence="1" id="KW-0862">Zinc</keyword>
<evidence type="ECO:0000313" key="6">
    <source>
        <dbReference type="Proteomes" id="UP000017559"/>
    </source>
</evidence>
<feature type="domain" description="C3H1-type" evidence="4">
    <location>
        <begin position="5"/>
        <end position="43"/>
    </location>
</feature>
<feature type="compositionally biased region" description="Basic and acidic residues" evidence="3">
    <location>
        <begin position="153"/>
        <end position="168"/>
    </location>
</feature>
<organism evidence="5 6">
    <name type="scientific">Moniliophthora roreri (strain MCA 2997)</name>
    <name type="common">Cocoa frosty pod rot fungus</name>
    <name type="synonym">Crinipellis roreri</name>
    <dbReference type="NCBI Taxonomy" id="1381753"/>
    <lineage>
        <taxon>Eukaryota</taxon>
        <taxon>Fungi</taxon>
        <taxon>Dikarya</taxon>
        <taxon>Basidiomycota</taxon>
        <taxon>Agaricomycotina</taxon>
        <taxon>Agaricomycetes</taxon>
        <taxon>Agaricomycetidae</taxon>
        <taxon>Agaricales</taxon>
        <taxon>Marasmiineae</taxon>
        <taxon>Marasmiaceae</taxon>
        <taxon>Moniliophthora</taxon>
    </lineage>
</organism>
<feature type="compositionally biased region" description="Basic and acidic residues" evidence="3">
    <location>
        <begin position="438"/>
        <end position="451"/>
    </location>
</feature>
<evidence type="ECO:0000256" key="3">
    <source>
        <dbReference type="SAM" id="MobiDB-lite"/>
    </source>
</evidence>